<evidence type="ECO:0000313" key="6">
    <source>
        <dbReference type="Proteomes" id="UP000034883"/>
    </source>
</evidence>
<evidence type="ECO:0000256" key="2">
    <source>
        <dbReference type="ARBA" id="ARBA00022803"/>
    </source>
</evidence>
<keyword evidence="4" id="KW-1133">Transmembrane helix</keyword>
<dbReference type="Gene3D" id="1.25.40.10">
    <property type="entry name" value="Tetratricopeptide repeat domain"/>
    <property type="match status" value="1"/>
</dbReference>
<dbReference type="InterPro" id="IPR011990">
    <property type="entry name" value="TPR-like_helical_dom_sf"/>
</dbReference>
<keyword evidence="4" id="KW-0812">Transmembrane</keyword>
<feature type="compositionally biased region" description="Acidic residues" evidence="3">
    <location>
        <begin position="492"/>
        <end position="512"/>
    </location>
</feature>
<feature type="compositionally biased region" description="Basic and acidic residues" evidence="3">
    <location>
        <begin position="570"/>
        <end position="580"/>
    </location>
</feature>
<dbReference type="EMBL" id="CP011125">
    <property type="protein sequence ID" value="AKF09284.1"/>
    <property type="molecule type" value="Genomic_DNA"/>
</dbReference>
<dbReference type="Pfam" id="PF14559">
    <property type="entry name" value="TPR_19"/>
    <property type="match status" value="1"/>
</dbReference>
<feature type="transmembrane region" description="Helical" evidence="4">
    <location>
        <begin position="50"/>
        <end position="70"/>
    </location>
</feature>
<reference evidence="5 6" key="1">
    <citation type="submission" date="2015-03" db="EMBL/GenBank/DDBJ databases">
        <title>Genome assembly of Sandaracinus amylolyticus DSM 53668.</title>
        <authorList>
            <person name="Sharma G."/>
            <person name="Subramanian S."/>
        </authorList>
    </citation>
    <scope>NUCLEOTIDE SEQUENCE [LARGE SCALE GENOMIC DNA]</scope>
    <source>
        <strain evidence="5 6">DSM 53668</strain>
    </source>
</reference>
<keyword evidence="6" id="KW-1185">Reference proteome</keyword>
<gene>
    <name evidence="5" type="ORF">DB32_006433</name>
</gene>
<accession>A0A0F6SGU1</accession>
<dbReference type="STRING" id="927083.DB32_006433"/>
<organism evidence="5 6">
    <name type="scientific">Sandaracinus amylolyticus</name>
    <dbReference type="NCBI Taxonomy" id="927083"/>
    <lineage>
        <taxon>Bacteria</taxon>
        <taxon>Pseudomonadati</taxon>
        <taxon>Myxococcota</taxon>
        <taxon>Polyangia</taxon>
        <taxon>Polyangiales</taxon>
        <taxon>Sandaracinaceae</taxon>
        <taxon>Sandaracinus</taxon>
    </lineage>
</organism>
<name>A0A0F6SGU1_9BACT</name>
<evidence type="ECO:0000256" key="3">
    <source>
        <dbReference type="SAM" id="MobiDB-lite"/>
    </source>
</evidence>
<evidence type="ECO:0000313" key="5">
    <source>
        <dbReference type="EMBL" id="AKF09284.1"/>
    </source>
</evidence>
<dbReference type="InterPro" id="IPR051012">
    <property type="entry name" value="CellSynth/LPSAsmb/PSIAsmb"/>
</dbReference>
<keyword evidence="1" id="KW-0677">Repeat</keyword>
<feature type="region of interest" description="Disordered" evidence="3">
    <location>
        <begin position="484"/>
        <end position="580"/>
    </location>
</feature>
<dbReference type="PANTHER" id="PTHR45586:SF1">
    <property type="entry name" value="LIPOPOLYSACCHARIDE ASSEMBLY PROTEIN B"/>
    <property type="match status" value="1"/>
</dbReference>
<protein>
    <submittedName>
        <fullName evidence="5">TPR domain protein</fullName>
    </submittedName>
</protein>
<dbReference type="RefSeq" id="WP_053236348.1">
    <property type="nucleotide sequence ID" value="NZ_CP011125.1"/>
</dbReference>
<dbReference type="SUPFAM" id="SSF48452">
    <property type="entry name" value="TPR-like"/>
    <property type="match status" value="1"/>
</dbReference>
<dbReference type="Proteomes" id="UP000034883">
    <property type="component" value="Chromosome"/>
</dbReference>
<evidence type="ECO:0000256" key="4">
    <source>
        <dbReference type="SAM" id="Phobius"/>
    </source>
</evidence>
<keyword evidence="2" id="KW-0802">TPR repeat</keyword>
<dbReference type="PANTHER" id="PTHR45586">
    <property type="entry name" value="TPR REPEAT-CONTAINING PROTEIN PA4667"/>
    <property type="match status" value="1"/>
</dbReference>
<evidence type="ECO:0000256" key="1">
    <source>
        <dbReference type="ARBA" id="ARBA00022737"/>
    </source>
</evidence>
<proteinExistence type="predicted"/>
<feature type="compositionally biased region" description="Low complexity" evidence="3">
    <location>
        <begin position="513"/>
        <end position="534"/>
    </location>
</feature>
<dbReference type="KEGG" id="samy:DB32_006433"/>
<sequence>MRYVCLNCGHRWDLEDGKEDKKVRCPSCMRVTGIEKVTDAKPATSARNPWLVPGIVVVLLAAIGGGYAMWRASAPREVGEDVPERPLERDELVGHLRRLRVDARGVVDLLAADEGVEEFAERATEGRRSATEMAEGVYEAIRARASQHAFSRWSLGVPRETPVADAGAVRSWIREDGSRRRLYPLEAAALMVAALRSRGVDAMLAETWAFPGDPSPPDPSGHFGYYVAAVYENEAGQGEPRIFDPWGGHEVAPEADDVRVMTDLEALGAALTVRAIHLLVRESDPARAMEVSRDALRLDPRSPTTRSVRGAILLVSGAASEGVAELESAKQIRADAPRHQLVAGVLLAQGDVEGAQRELNEALEIAPEYAAARAALAAVHLAQSEPDLAREELERAQRIDPDLHTLPGLWAGYYATTGDLESAVQSARSAVERNPSDLQTRLMAARVYRQAARYDDMRREAREVMERVPSAQRSDMETLIRRLLGPTALESPLDEEEEALEDEEEEGDDDYELGGTSLRLGGAEGAPGAERGGPSLLDEQGELAPSGGGEDGPLLMLGDPSRLRLGGGGESDRLRLDLQE</sequence>
<keyword evidence="4" id="KW-0472">Membrane</keyword>
<dbReference type="AlphaFoldDB" id="A0A0F6SGU1"/>